<feature type="binding site" evidence="5">
    <location>
        <position position="123"/>
    </location>
    <ligand>
        <name>Zn(2+)</name>
        <dbReference type="ChEBI" id="CHEBI:29105"/>
    </ligand>
</feature>
<dbReference type="InterPro" id="IPR014628">
    <property type="entry name" value="Man6P_isomerase_Firm_short"/>
</dbReference>
<accession>A0A1H3WTC3</accession>
<keyword evidence="9" id="KW-0413">Isomerase</keyword>
<dbReference type="GO" id="GO:0005975">
    <property type="term" value="P:carbohydrate metabolic process"/>
    <property type="evidence" value="ECO:0007669"/>
    <property type="project" value="InterPro"/>
</dbReference>
<sequence length="326" mass="37585">MNTSKLGFIKFKPILKDKIWGGQKLINQLGKKSSSDQVGESWEISEVPESVSVVAEGNFKNSSLSELIKRFPLGMLGQKSVDKFGYQFPILFKFIDAAERLSVQLHPDDEIANKRHQSFGKTEMWYIIDADEESFIIADFSEKLTPESYQKYLNEGTLVDHLQHIKVKSGDVFYIKPGLVHAIGEGVLLAEIQQTSDITYRIYDWMRQDKNGNYRDLHTDLAIDAIDFNVDYSYRVDYRKEQKGVQELLYTDYFRTDYIHISKNQNLQIETHQKFMVLMCVEGQVELKTDNESCILKKGETIFVPAILDEVILTTLKDSRLLKVTI</sequence>
<dbReference type="EMBL" id="FNQF01000002">
    <property type="protein sequence ID" value="SDZ89614.1"/>
    <property type="molecule type" value="Genomic_DNA"/>
</dbReference>
<keyword evidence="2 5" id="KW-0862">Zinc</keyword>
<reference evidence="9 10" key="1">
    <citation type="submission" date="2016-10" db="EMBL/GenBank/DDBJ databases">
        <authorList>
            <person name="de Groot N.N."/>
        </authorList>
    </citation>
    <scope>NUCLEOTIDE SEQUENCE [LARGE SCALE GENOMIC DNA]</scope>
    <source>
        <strain evidence="9 10">DSM 23581</strain>
    </source>
</reference>
<feature type="domain" description="Mannose-6-phosphate isomerase cupin" evidence="8">
    <location>
        <begin position="250"/>
        <end position="313"/>
    </location>
</feature>
<comment type="cofactor">
    <cofactor evidence="5">
        <name>Zn(2+)</name>
        <dbReference type="ChEBI" id="CHEBI:29105"/>
    </cofactor>
    <text evidence="5">Binds 1 zinc ion per subunit.</text>
</comment>
<dbReference type="InterPro" id="IPR011051">
    <property type="entry name" value="RmlC_Cupin_sf"/>
</dbReference>
<dbReference type="InterPro" id="IPR014710">
    <property type="entry name" value="RmlC-like_jellyroll"/>
</dbReference>
<dbReference type="GO" id="GO:0004476">
    <property type="term" value="F:mannose-6-phosphate isomerase activity"/>
    <property type="evidence" value="ECO:0007669"/>
    <property type="project" value="InterPro"/>
</dbReference>
<feature type="binding site" evidence="5">
    <location>
        <position position="181"/>
    </location>
    <ligand>
        <name>Zn(2+)</name>
        <dbReference type="ChEBI" id="CHEBI:29105"/>
    </ligand>
</feature>
<gene>
    <name evidence="9" type="ORF">SAMN05421540_102109</name>
</gene>
<dbReference type="PANTHER" id="PTHR42742">
    <property type="entry name" value="TRANSCRIPTIONAL REPRESSOR MPRA"/>
    <property type="match status" value="1"/>
</dbReference>
<feature type="domain" description="Phosphomannose isomerase type I catalytic" evidence="7">
    <location>
        <begin position="10"/>
        <end position="118"/>
    </location>
</feature>
<dbReference type="GO" id="GO:0008270">
    <property type="term" value="F:zinc ion binding"/>
    <property type="evidence" value="ECO:0007669"/>
    <property type="project" value="InterPro"/>
</dbReference>
<evidence type="ECO:0000259" key="8">
    <source>
        <dbReference type="Pfam" id="PF21621"/>
    </source>
</evidence>
<dbReference type="SUPFAM" id="SSF51182">
    <property type="entry name" value="RmlC-like cupins"/>
    <property type="match status" value="1"/>
</dbReference>
<evidence type="ECO:0000256" key="3">
    <source>
        <dbReference type="ARBA" id="ARBA00029741"/>
    </source>
</evidence>
<dbReference type="Gene3D" id="2.60.120.10">
    <property type="entry name" value="Jelly Rolls"/>
    <property type="match status" value="2"/>
</dbReference>
<keyword evidence="1 5" id="KW-0479">Metal-binding</keyword>
<dbReference type="PANTHER" id="PTHR42742:SF3">
    <property type="entry name" value="FRUCTOKINASE"/>
    <property type="match status" value="1"/>
</dbReference>
<dbReference type="PIRSF" id="PIRSF036894">
    <property type="entry name" value="PMI_Firm_short"/>
    <property type="match status" value="1"/>
</dbReference>
<evidence type="ECO:0000313" key="10">
    <source>
        <dbReference type="Proteomes" id="UP000198820"/>
    </source>
</evidence>
<dbReference type="InterPro" id="IPR049071">
    <property type="entry name" value="MPI_cupin_dom"/>
</dbReference>
<evidence type="ECO:0000256" key="4">
    <source>
        <dbReference type="ARBA" id="ARBA00030762"/>
    </source>
</evidence>
<name>A0A1H3WTC3_9FLAO</name>
<evidence type="ECO:0000259" key="7">
    <source>
        <dbReference type="Pfam" id="PF20511"/>
    </source>
</evidence>
<evidence type="ECO:0000256" key="2">
    <source>
        <dbReference type="ARBA" id="ARBA00022833"/>
    </source>
</evidence>
<dbReference type="STRING" id="908615.SAMN05421540_102109"/>
<dbReference type="CDD" id="cd07010">
    <property type="entry name" value="cupin_PMI_type_I_N_bac"/>
    <property type="match status" value="1"/>
</dbReference>
<dbReference type="AlphaFoldDB" id="A0A1H3WTC3"/>
<evidence type="ECO:0000256" key="5">
    <source>
        <dbReference type="PIRSR" id="PIRSR036894-1"/>
    </source>
</evidence>
<dbReference type="Pfam" id="PF20511">
    <property type="entry name" value="PMI_typeI_cat"/>
    <property type="match status" value="1"/>
</dbReference>
<keyword evidence="10" id="KW-1185">Reference proteome</keyword>
<evidence type="ECO:0000256" key="6">
    <source>
        <dbReference type="PIRSR" id="PIRSR036894-2"/>
    </source>
</evidence>
<organism evidence="9 10">
    <name type="scientific">Psychroflexus halocasei</name>
    <dbReference type="NCBI Taxonomy" id="908615"/>
    <lineage>
        <taxon>Bacteria</taxon>
        <taxon>Pseudomonadati</taxon>
        <taxon>Bacteroidota</taxon>
        <taxon>Flavobacteriia</taxon>
        <taxon>Flavobacteriales</taxon>
        <taxon>Flavobacteriaceae</taxon>
        <taxon>Psychroflexus</taxon>
    </lineage>
</organism>
<feature type="active site" evidence="6">
    <location>
        <position position="201"/>
    </location>
</feature>
<dbReference type="RefSeq" id="WP_093239101.1">
    <property type="nucleotide sequence ID" value="NZ_FNQF01000002.1"/>
</dbReference>
<evidence type="ECO:0000256" key="1">
    <source>
        <dbReference type="ARBA" id="ARBA00022723"/>
    </source>
</evidence>
<dbReference type="Proteomes" id="UP000198820">
    <property type="component" value="Unassembled WGS sequence"/>
</dbReference>
<feature type="binding site" evidence="5">
    <location>
        <position position="106"/>
    </location>
    <ligand>
        <name>Zn(2+)</name>
        <dbReference type="ChEBI" id="CHEBI:29105"/>
    </ligand>
</feature>
<dbReference type="InterPro" id="IPR046457">
    <property type="entry name" value="PMI_typeI_cat"/>
</dbReference>
<dbReference type="Pfam" id="PF21621">
    <property type="entry name" value="MPI_cupin_dom"/>
    <property type="match status" value="1"/>
</dbReference>
<protein>
    <recommendedName>
        <fullName evidence="3">Phosphohexomutase</fullName>
    </recommendedName>
    <alternativeName>
        <fullName evidence="4">Phosphomannose isomerase</fullName>
    </alternativeName>
</protein>
<evidence type="ECO:0000313" key="9">
    <source>
        <dbReference type="EMBL" id="SDZ89614.1"/>
    </source>
</evidence>
<dbReference type="InterPro" id="IPR051804">
    <property type="entry name" value="Carb_Metab_Reg_Kinase/Isom"/>
</dbReference>
<proteinExistence type="predicted"/>